<name>A0ABP7C687_9MICC</name>
<evidence type="ECO:0000313" key="7">
    <source>
        <dbReference type="Proteomes" id="UP001500752"/>
    </source>
</evidence>
<accession>A0ABP7C687</accession>
<evidence type="ECO:0000259" key="5">
    <source>
        <dbReference type="SMART" id="SM00903"/>
    </source>
</evidence>
<comment type="caution">
    <text evidence="6">The sequence shown here is derived from an EMBL/GenBank/DDBJ whole genome shotgun (WGS) entry which is preliminary data.</text>
</comment>
<dbReference type="SUPFAM" id="SSF50475">
    <property type="entry name" value="FMN-binding split barrel"/>
    <property type="match status" value="1"/>
</dbReference>
<keyword evidence="3" id="KW-0288">FMN</keyword>
<evidence type="ECO:0000313" key="6">
    <source>
        <dbReference type="EMBL" id="GAA3681308.1"/>
    </source>
</evidence>
<sequence>MRIDYDAGSLATRDVYRLLTSLVIPRPIAWVSTVDAAGNPNLAPHSFFTVASADPGIVQFTSETRKDTLRNIEATGEFVVNLAPRSLLREVNASAVHFPPGTSEFTEASLRTEASAVVAPPRVADSPAVLECTLHQVVPVGRSFLVLGLVRHIAVDQAVLDERGRPAAERLDPLSRLGGSLYGTLGEVLHLRRISLEEWESGER</sequence>
<dbReference type="Proteomes" id="UP001500752">
    <property type="component" value="Unassembled WGS sequence"/>
</dbReference>
<organism evidence="6 7">
    <name type="scientific">Arthrobacter ginkgonis</name>
    <dbReference type="NCBI Taxonomy" id="1630594"/>
    <lineage>
        <taxon>Bacteria</taxon>
        <taxon>Bacillati</taxon>
        <taxon>Actinomycetota</taxon>
        <taxon>Actinomycetes</taxon>
        <taxon>Micrococcales</taxon>
        <taxon>Micrococcaceae</taxon>
        <taxon>Arthrobacter</taxon>
    </lineage>
</organism>
<dbReference type="Gene3D" id="2.30.110.10">
    <property type="entry name" value="Electron Transport, Fmn-binding Protein, Chain A"/>
    <property type="match status" value="1"/>
</dbReference>
<reference evidence="7" key="1">
    <citation type="journal article" date="2019" name="Int. J. Syst. Evol. Microbiol.">
        <title>The Global Catalogue of Microorganisms (GCM) 10K type strain sequencing project: providing services to taxonomists for standard genome sequencing and annotation.</title>
        <authorList>
            <consortium name="The Broad Institute Genomics Platform"/>
            <consortium name="The Broad Institute Genome Sequencing Center for Infectious Disease"/>
            <person name="Wu L."/>
            <person name="Ma J."/>
        </authorList>
    </citation>
    <scope>NUCLEOTIDE SEQUENCE [LARGE SCALE GENOMIC DNA]</scope>
    <source>
        <strain evidence="7">JCM 30742</strain>
    </source>
</reference>
<dbReference type="EMBL" id="BAABEO010000011">
    <property type="protein sequence ID" value="GAA3681308.1"/>
    <property type="molecule type" value="Genomic_DNA"/>
</dbReference>
<evidence type="ECO:0000256" key="3">
    <source>
        <dbReference type="ARBA" id="ARBA00022643"/>
    </source>
</evidence>
<gene>
    <name evidence="6" type="ORF">GCM10023081_19230</name>
</gene>
<dbReference type="InterPro" id="IPR012349">
    <property type="entry name" value="Split_barrel_FMN-bd"/>
</dbReference>
<keyword evidence="2" id="KW-0285">Flavoprotein</keyword>
<evidence type="ECO:0000256" key="1">
    <source>
        <dbReference type="ARBA" id="ARBA00001917"/>
    </source>
</evidence>
<dbReference type="PANTHER" id="PTHR33798">
    <property type="entry name" value="FLAVOPROTEIN OXYGENASE"/>
    <property type="match status" value="1"/>
</dbReference>
<keyword evidence="7" id="KW-1185">Reference proteome</keyword>
<feature type="domain" description="Flavin reductase like" evidence="5">
    <location>
        <begin position="21"/>
        <end position="176"/>
    </location>
</feature>
<dbReference type="RefSeq" id="WP_345150334.1">
    <property type="nucleotide sequence ID" value="NZ_BAABEO010000011.1"/>
</dbReference>
<protein>
    <submittedName>
        <fullName evidence="6">Flavin reductase family protein</fullName>
    </submittedName>
</protein>
<evidence type="ECO:0000256" key="4">
    <source>
        <dbReference type="ARBA" id="ARBA00038054"/>
    </source>
</evidence>
<dbReference type="Pfam" id="PF01613">
    <property type="entry name" value="Flavin_Reduct"/>
    <property type="match status" value="1"/>
</dbReference>
<comment type="similarity">
    <text evidence="4">Belongs to the flavoredoxin family.</text>
</comment>
<dbReference type="SMART" id="SM00903">
    <property type="entry name" value="Flavin_Reduct"/>
    <property type="match status" value="1"/>
</dbReference>
<dbReference type="InterPro" id="IPR002563">
    <property type="entry name" value="Flavin_Rdtase-like_dom"/>
</dbReference>
<dbReference type="PANTHER" id="PTHR33798:SF5">
    <property type="entry name" value="FLAVIN REDUCTASE LIKE DOMAIN-CONTAINING PROTEIN"/>
    <property type="match status" value="1"/>
</dbReference>
<evidence type="ECO:0000256" key="2">
    <source>
        <dbReference type="ARBA" id="ARBA00022630"/>
    </source>
</evidence>
<comment type="cofactor">
    <cofactor evidence="1">
        <name>FMN</name>
        <dbReference type="ChEBI" id="CHEBI:58210"/>
    </cofactor>
</comment>
<proteinExistence type="inferred from homology"/>